<dbReference type="SUPFAM" id="SSF103481">
    <property type="entry name" value="Multidrug resistance efflux transporter EmrE"/>
    <property type="match status" value="1"/>
</dbReference>
<dbReference type="AlphaFoldDB" id="A0AAE9YPF9"/>
<evidence type="ECO:0000313" key="4">
    <source>
        <dbReference type="Proteomes" id="UP000032568"/>
    </source>
</evidence>
<dbReference type="PANTHER" id="PTHR22911:SF137">
    <property type="entry name" value="SOLUTE CARRIER FAMILY 35 MEMBER G2-RELATED"/>
    <property type="match status" value="1"/>
</dbReference>
<keyword evidence="4" id="KW-1185">Reference proteome</keyword>
<feature type="transmembrane region" description="Helical" evidence="1">
    <location>
        <begin position="278"/>
        <end position="302"/>
    </location>
</feature>
<keyword evidence="1" id="KW-0812">Transmembrane</keyword>
<proteinExistence type="predicted"/>
<dbReference type="RefSeq" id="WP_044834206.1">
    <property type="nucleotide sequence ID" value="NZ_CP059735.1"/>
</dbReference>
<feature type="transmembrane region" description="Helical" evidence="1">
    <location>
        <begin position="12"/>
        <end position="35"/>
    </location>
</feature>
<dbReference type="KEGG" id="tact:SG35_026875"/>
<dbReference type="PANTHER" id="PTHR22911">
    <property type="entry name" value="ACYL-MALONYL CONDENSING ENZYME-RELATED"/>
    <property type="match status" value="1"/>
</dbReference>
<protein>
    <submittedName>
        <fullName evidence="3">EamA family transporter</fullName>
    </submittedName>
</protein>
<feature type="transmembrane region" description="Helical" evidence="1">
    <location>
        <begin position="223"/>
        <end position="247"/>
    </location>
</feature>
<feature type="transmembrane region" description="Helical" evidence="1">
    <location>
        <begin position="103"/>
        <end position="120"/>
    </location>
</feature>
<name>A0AAE9YPF9_9GAMM</name>
<dbReference type="EMBL" id="CP059735">
    <property type="protein sequence ID" value="WDD98810.1"/>
    <property type="molecule type" value="Genomic_DNA"/>
</dbReference>
<feature type="domain" description="EamA" evidence="2">
    <location>
        <begin position="15"/>
        <end position="145"/>
    </location>
</feature>
<feature type="transmembrane region" description="Helical" evidence="1">
    <location>
        <begin position="127"/>
        <end position="147"/>
    </location>
</feature>
<dbReference type="Proteomes" id="UP000032568">
    <property type="component" value="Chromosome"/>
</dbReference>
<feature type="transmembrane region" description="Helical" evidence="1">
    <location>
        <begin position="182"/>
        <end position="203"/>
    </location>
</feature>
<reference evidence="3 4" key="2">
    <citation type="journal article" date="2022" name="Mar. Drugs">
        <title>Bioassay-Guided Fractionation Leads to the Detection of Cholic Acid Generated by the Rare Thalassomonas sp.</title>
        <authorList>
            <person name="Pheiffer F."/>
            <person name="Schneider Y.K."/>
            <person name="Hansen E.H."/>
            <person name="Andersen J.H."/>
            <person name="Isaksson J."/>
            <person name="Busche T."/>
            <person name="R C."/>
            <person name="Kalinowski J."/>
            <person name="Zyl L.V."/>
            <person name="Trindade M."/>
        </authorList>
    </citation>
    <scope>NUCLEOTIDE SEQUENCE [LARGE SCALE GENOMIC DNA]</scope>
    <source>
        <strain evidence="3 4">A5K-106</strain>
    </source>
</reference>
<keyword evidence="1" id="KW-0472">Membrane</keyword>
<dbReference type="Pfam" id="PF00892">
    <property type="entry name" value="EamA"/>
    <property type="match status" value="1"/>
</dbReference>
<dbReference type="InterPro" id="IPR037185">
    <property type="entry name" value="EmrE-like"/>
</dbReference>
<sequence length="310" mass="33403">MTLSISNSSQALVANICAFFLWSAATLIFNALSGIDNLQVLALRILFAMLFCTGLLAFIPQVRRSLVQLKGLEWRLLLLSSILIASNWYLVIFAISLNQLSSASLGYFLAPILSVALLKWRQKEKVSAVEFIAICLCLLGAVVVIQARYLHSLPWIGITIAATFAWYSVLKKTRPIAPLVTLTVETGFAAIPALLFIVLGLLGLGDSGLGISGHSYDFTAGQWGLMLLLGAVTTLPILLYIGSVVFLSATTIGLLQYLNPTLMLLVAIGIFGEKVSDSVLGGFLILWSGILVYAICSVYGVVNTITARRS</sequence>
<feature type="transmembrane region" description="Helical" evidence="1">
    <location>
        <begin position="153"/>
        <end position="170"/>
    </location>
</feature>
<evidence type="ECO:0000256" key="1">
    <source>
        <dbReference type="SAM" id="Phobius"/>
    </source>
</evidence>
<keyword evidence="1" id="KW-1133">Transmembrane helix</keyword>
<gene>
    <name evidence="3" type="ORF">SG35_026875</name>
</gene>
<organism evidence="3 4">
    <name type="scientific">Thalassomonas actiniarum</name>
    <dbReference type="NCBI Taxonomy" id="485447"/>
    <lineage>
        <taxon>Bacteria</taxon>
        <taxon>Pseudomonadati</taxon>
        <taxon>Pseudomonadota</taxon>
        <taxon>Gammaproteobacteria</taxon>
        <taxon>Alteromonadales</taxon>
        <taxon>Colwelliaceae</taxon>
        <taxon>Thalassomonas</taxon>
    </lineage>
</organism>
<accession>A0AAE9YPF9</accession>
<evidence type="ECO:0000259" key="2">
    <source>
        <dbReference type="Pfam" id="PF00892"/>
    </source>
</evidence>
<evidence type="ECO:0000313" key="3">
    <source>
        <dbReference type="EMBL" id="WDD98810.1"/>
    </source>
</evidence>
<feature type="transmembrane region" description="Helical" evidence="1">
    <location>
        <begin position="41"/>
        <end position="62"/>
    </location>
</feature>
<reference evidence="3 4" key="1">
    <citation type="journal article" date="2015" name="Genome Announc.">
        <title>Draft Genome Sequences of Marine Isolates of Thalassomonas viridans and Thalassomonas actiniarum.</title>
        <authorList>
            <person name="Olonade I."/>
            <person name="van Zyl L.J."/>
            <person name="Trindade M."/>
        </authorList>
    </citation>
    <scope>NUCLEOTIDE SEQUENCE [LARGE SCALE GENOMIC DNA]</scope>
    <source>
        <strain evidence="3 4">A5K-106</strain>
    </source>
</reference>
<feature type="transmembrane region" description="Helical" evidence="1">
    <location>
        <begin position="254"/>
        <end position="272"/>
    </location>
</feature>
<dbReference type="GO" id="GO:0016020">
    <property type="term" value="C:membrane"/>
    <property type="evidence" value="ECO:0007669"/>
    <property type="project" value="InterPro"/>
</dbReference>
<feature type="transmembrane region" description="Helical" evidence="1">
    <location>
        <begin position="74"/>
        <end position="97"/>
    </location>
</feature>
<dbReference type="InterPro" id="IPR000620">
    <property type="entry name" value="EamA_dom"/>
</dbReference>